<dbReference type="Proteomes" id="UP000005633">
    <property type="component" value="Chromosome"/>
</dbReference>
<dbReference type="AlphaFoldDB" id="G8QMP9"/>
<organism evidence="3 4">
    <name type="scientific">Azospira oryzae (strain ATCC BAA-33 / DSM 13638 / PS)</name>
    <name type="common">Dechlorosoma suillum</name>
    <dbReference type="NCBI Taxonomy" id="640081"/>
    <lineage>
        <taxon>Bacteria</taxon>
        <taxon>Pseudomonadati</taxon>
        <taxon>Pseudomonadota</taxon>
        <taxon>Betaproteobacteria</taxon>
        <taxon>Rhodocyclales</taxon>
        <taxon>Rhodocyclaceae</taxon>
        <taxon>Azospira</taxon>
    </lineage>
</organism>
<reference evidence="3 4" key="1">
    <citation type="journal article" date="2012" name="J. Bacteriol.">
        <title>Complete genome sequence of the anaerobic perchlorate-reducing bacterium Azospira suillum strain PS.</title>
        <authorList>
            <person name="Byrne-Bailey K.G."/>
            <person name="Coates J.D."/>
        </authorList>
    </citation>
    <scope>NUCLEOTIDE SEQUENCE [LARGE SCALE GENOMIC DNA]</scope>
    <source>
        <strain evidence="4">ATCC BAA-33 / DSM 13638 / PS</strain>
    </source>
</reference>
<accession>G8QMP9</accession>
<dbReference type="STRING" id="640081.Dsui_0209"/>
<protein>
    <recommendedName>
        <fullName evidence="2">Glycine-rich domain-containing protein</fullName>
    </recommendedName>
</protein>
<feature type="compositionally biased region" description="Gly residues" evidence="1">
    <location>
        <begin position="331"/>
        <end position="347"/>
    </location>
</feature>
<gene>
    <name evidence="3" type="ordered locus">Dsui_0209</name>
</gene>
<feature type="region of interest" description="Disordered" evidence="1">
    <location>
        <begin position="321"/>
        <end position="347"/>
    </location>
</feature>
<dbReference type="Pfam" id="PF21722">
    <property type="entry name" value="Gly_rich_2"/>
    <property type="match status" value="1"/>
</dbReference>
<name>G8QMP9_AZOOP</name>
<dbReference type="InterPro" id="IPR049304">
    <property type="entry name" value="Gly_rich_dom"/>
</dbReference>
<dbReference type="OrthoDB" id="7302000at2"/>
<proteinExistence type="predicted"/>
<dbReference type="EMBL" id="CP003153">
    <property type="protein sequence ID" value="AEV24629.1"/>
    <property type="molecule type" value="Genomic_DNA"/>
</dbReference>
<sequence length="363" mass="33515">MTVSKFTQPDMTTMDPAAYKAALDAAINAMSRMGAGFAPRAADTPDMTVTVDPGALFNRSTGGFTTAAGQVTAAIATPGAGTSKIVRVYVTEAGVVGKVEGAASASPVAPAYPTGVFPVCQVTVADTTTAITNAMITDERAFNTGYGVPRNAFLVTASSTFACPNGAKFLRITAAGGGGGGGGGYSAAADATKYGGGGGGGAGSVISRMFTPENLAIVIGAGGAGGANASAAATNDAVAGSAGGTTTITGAYSGSAISCAGGGGGGRAVSTPANGAAGTAGAAGTGVAGTAGVAGTSISGGNGGGTGTSATLSAGGKGAAWATTGRIGSPGSRGSGGGGGSGFQAGGLGGGNGGDGFVLIEVF</sequence>
<dbReference type="HOGENOM" id="CLU_762177_0_0_4"/>
<evidence type="ECO:0000313" key="4">
    <source>
        <dbReference type="Proteomes" id="UP000005633"/>
    </source>
</evidence>
<evidence type="ECO:0000313" key="3">
    <source>
        <dbReference type="EMBL" id="AEV24629.1"/>
    </source>
</evidence>
<evidence type="ECO:0000259" key="2">
    <source>
        <dbReference type="Pfam" id="PF21722"/>
    </source>
</evidence>
<feature type="compositionally biased region" description="Low complexity" evidence="1">
    <location>
        <begin position="321"/>
        <end position="330"/>
    </location>
</feature>
<dbReference type="KEGG" id="dsu:Dsui_0209"/>
<feature type="domain" description="Glycine-rich" evidence="2">
    <location>
        <begin position="158"/>
        <end position="361"/>
    </location>
</feature>
<evidence type="ECO:0000256" key="1">
    <source>
        <dbReference type="SAM" id="MobiDB-lite"/>
    </source>
</evidence>
<dbReference type="RefSeq" id="WP_014235331.1">
    <property type="nucleotide sequence ID" value="NC_016616.1"/>
</dbReference>